<dbReference type="VEuPathDB" id="ToxoDB:BESB_021700"/>
<accession>A0A2A9M2R2</accession>
<dbReference type="AlphaFoldDB" id="A0A2A9M2R2"/>
<comment type="caution">
    <text evidence="1">The sequence shown here is derived from an EMBL/GenBank/DDBJ whole genome shotgun (WGS) entry which is preliminary data.</text>
</comment>
<dbReference type="GeneID" id="40307231"/>
<protein>
    <submittedName>
        <fullName evidence="1">Uncharacterized protein</fullName>
    </submittedName>
</protein>
<sequence>MSVNVRHGPPQDERLAGWEDLLMEERRSWNATGKTETQILSGEKSLTYAEKFQQRIFEARKIPHFQFVHHQPRGKPALWIVRPKQGAYCELMKDDTPRIKSLVSRVRARYDRNRLDIFNITLTADMPLCEVFFIGPIPELGRIFYARGGTLQYRVCPRFRTRCPTLAKDERLVQKYGGDACPGLFPEWDEDGIMEELDECLNPPPPESECYPANLEWDNLAAFTPENVEERPRWYAQVHWPTRVAVQRAFEAGVADFREVLEREYAQLIEDDRRRSSRVRAERVRRDRLRTGDSALCA</sequence>
<evidence type="ECO:0000313" key="1">
    <source>
        <dbReference type="EMBL" id="PFH32229.1"/>
    </source>
</evidence>
<dbReference type="OrthoDB" id="360858at2759"/>
<dbReference type="RefSeq" id="XP_029216238.1">
    <property type="nucleotide sequence ID" value="XM_029360879.1"/>
</dbReference>
<dbReference type="Proteomes" id="UP000224006">
    <property type="component" value="Chromosome XI"/>
</dbReference>
<dbReference type="EMBL" id="NWUJ01000012">
    <property type="protein sequence ID" value="PFH32229.1"/>
    <property type="molecule type" value="Genomic_DNA"/>
</dbReference>
<organism evidence="1 2">
    <name type="scientific">Besnoitia besnoiti</name>
    <name type="common">Apicomplexan protozoan</name>
    <dbReference type="NCBI Taxonomy" id="94643"/>
    <lineage>
        <taxon>Eukaryota</taxon>
        <taxon>Sar</taxon>
        <taxon>Alveolata</taxon>
        <taxon>Apicomplexa</taxon>
        <taxon>Conoidasida</taxon>
        <taxon>Coccidia</taxon>
        <taxon>Eucoccidiorida</taxon>
        <taxon>Eimeriorina</taxon>
        <taxon>Sarcocystidae</taxon>
        <taxon>Besnoitia</taxon>
    </lineage>
</organism>
<reference evidence="1 2" key="1">
    <citation type="submission" date="2017-09" db="EMBL/GenBank/DDBJ databases">
        <title>Genome sequencing of Besnoitia besnoiti strain Bb-Ger1.</title>
        <authorList>
            <person name="Schares G."/>
            <person name="Venepally P."/>
            <person name="Lorenzi H.A."/>
        </authorList>
    </citation>
    <scope>NUCLEOTIDE SEQUENCE [LARGE SCALE GENOMIC DNA]</scope>
    <source>
        <strain evidence="1 2">Bb-Ger1</strain>
    </source>
</reference>
<evidence type="ECO:0000313" key="2">
    <source>
        <dbReference type="Proteomes" id="UP000224006"/>
    </source>
</evidence>
<dbReference type="KEGG" id="bbes:BESB_021700"/>
<gene>
    <name evidence="1" type="ORF">BESB_021700</name>
</gene>
<proteinExistence type="predicted"/>
<keyword evidence="2" id="KW-1185">Reference proteome</keyword>
<name>A0A2A9M2R2_BESBE</name>